<keyword evidence="2" id="KW-0902">Two-component regulatory system</keyword>
<dbReference type="RefSeq" id="WP_078922441.1">
    <property type="nucleotide sequence ID" value="NZ_FUYB01000008.1"/>
</dbReference>
<dbReference type="Gene3D" id="3.40.50.2300">
    <property type="match status" value="1"/>
</dbReference>
<dbReference type="SMART" id="SM00862">
    <property type="entry name" value="Trans_reg_C"/>
    <property type="match status" value="1"/>
</dbReference>
<dbReference type="Gene3D" id="6.10.250.690">
    <property type="match status" value="1"/>
</dbReference>
<keyword evidence="4 7" id="KW-0238">DNA-binding</keyword>
<evidence type="ECO:0000313" key="10">
    <source>
        <dbReference type="EMBL" id="SKA79340.1"/>
    </source>
</evidence>
<name>A0A1T4WPQ8_9GAMM</name>
<dbReference type="SUPFAM" id="SSF52172">
    <property type="entry name" value="CheY-like"/>
    <property type="match status" value="1"/>
</dbReference>
<feature type="domain" description="Response regulatory" evidence="8">
    <location>
        <begin position="6"/>
        <end position="119"/>
    </location>
</feature>
<evidence type="ECO:0000259" key="8">
    <source>
        <dbReference type="PROSITE" id="PS50110"/>
    </source>
</evidence>
<dbReference type="InterPro" id="IPR011006">
    <property type="entry name" value="CheY-like_superfamily"/>
</dbReference>
<keyword evidence="1 6" id="KW-0597">Phosphoprotein</keyword>
<keyword evidence="3" id="KW-0805">Transcription regulation</keyword>
<dbReference type="InterPro" id="IPR016032">
    <property type="entry name" value="Sig_transdc_resp-reg_C-effctor"/>
</dbReference>
<dbReference type="PANTHER" id="PTHR48111">
    <property type="entry name" value="REGULATOR OF RPOS"/>
    <property type="match status" value="1"/>
</dbReference>
<dbReference type="GO" id="GO:0006355">
    <property type="term" value="P:regulation of DNA-templated transcription"/>
    <property type="evidence" value="ECO:0007669"/>
    <property type="project" value="InterPro"/>
</dbReference>
<dbReference type="Proteomes" id="UP000190460">
    <property type="component" value="Unassembled WGS sequence"/>
</dbReference>
<dbReference type="GO" id="GO:0005829">
    <property type="term" value="C:cytosol"/>
    <property type="evidence" value="ECO:0007669"/>
    <property type="project" value="TreeGrafter"/>
</dbReference>
<dbReference type="GO" id="GO:0000976">
    <property type="term" value="F:transcription cis-regulatory region binding"/>
    <property type="evidence" value="ECO:0007669"/>
    <property type="project" value="TreeGrafter"/>
</dbReference>
<evidence type="ECO:0000256" key="2">
    <source>
        <dbReference type="ARBA" id="ARBA00023012"/>
    </source>
</evidence>
<evidence type="ECO:0000313" key="11">
    <source>
        <dbReference type="Proteomes" id="UP000190460"/>
    </source>
</evidence>
<dbReference type="Pfam" id="PF00072">
    <property type="entry name" value="Response_reg"/>
    <property type="match status" value="1"/>
</dbReference>
<keyword evidence="5" id="KW-0804">Transcription</keyword>
<dbReference type="InterPro" id="IPR001867">
    <property type="entry name" value="OmpR/PhoB-type_DNA-bd"/>
</dbReference>
<dbReference type="Pfam" id="PF00486">
    <property type="entry name" value="Trans_reg_C"/>
    <property type="match status" value="1"/>
</dbReference>
<keyword evidence="11" id="KW-1185">Reference proteome</keyword>
<dbReference type="InterPro" id="IPR036388">
    <property type="entry name" value="WH-like_DNA-bd_sf"/>
</dbReference>
<gene>
    <name evidence="10" type="ORF">SAMN02745130_01972</name>
</gene>
<proteinExistence type="predicted"/>
<dbReference type="PROSITE" id="PS50110">
    <property type="entry name" value="RESPONSE_REGULATORY"/>
    <property type="match status" value="1"/>
</dbReference>
<dbReference type="CDD" id="cd00383">
    <property type="entry name" value="trans_reg_C"/>
    <property type="match status" value="1"/>
</dbReference>
<evidence type="ECO:0000256" key="4">
    <source>
        <dbReference type="ARBA" id="ARBA00023125"/>
    </source>
</evidence>
<dbReference type="PROSITE" id="PS51755">
    <property type="entry name" value="OMPR_PHOB"/>
    <property type="match status" value="1"/>
</dbReference>
<dbReference type="GO" id="GO:0032993">
    <property type="term" value="C:protein-DNA complex"/>
    <property type="evidence" value="ECO:0007669"/>
    <property type="project" value="TreeGrafter"/>
</dbReference>
<feature type="modified residue" description="4-aspartylphosphate" evidence="6">
    <location>
        <position position="55"/>
    </location>
</feature>
<dbReference type="SMART" id="SM00448">
    <property type="entry name" value="REC"/>
    <property type="match status" value="1"/>
</dbReference>
<feature type="domain" description="OmpR/PhoB-type" evidence="9">
    <location>
        <begin position="135"/>
        <end position="231"/>
    </location>
</feature>
<organism evidence="10 11">
    <name type="scientific">Thiothrix eikelboomii</name>
    <dbReference type="NCBI Taxonomy" id="92487"/>
    <lineage>
        <taxon>Bacteria</taxon>
        <taxon>Pseudomonadati</taxon>
        <taxon>Pseudomonadota</taxon>
        <taxon>Gammaproteobacteria</taxon>
        <taxon>Thiotrichales</taxon>
        <taxon>Thiotrichaceae</taxon>
        <taxon>Thiothrix</taxon>
    </lineage>
</organism>
<dbReference type="OrthoDB" id="9802426at2"/>
<dbReference type="EMBL" id="FUYB01000008">
    <property type="protein sequence ID" value="SKA79340.1"/>
    <property type="molecule type" value="Genomic_DNA"/>
</dbReference>
<dbReference type="GO" id="GO:0000156">
    <property type="term" value="F:phosphorelay response regulator activity"/>
    <property type="evidence" value="ECO:0007669"/>
    <property type="project" value="TreeGrafter"/>
</dbReference>
<accession>A0A1T4WPQ8</accession>
<feature type="DNA-binding region" description="OmpR/PhoB-type" evidence="7">
    <location>
        <begin position="135"/>
        <end position="231"/>
    </location>
</feature>
<evidence type="ECO:0000259" key="9">
    <source>
        <dbReference type="PROSITE" id="PS51755"/>
    </source>
</evidence>
<evidence type="ECO:0000256" key="6">
    <source>
        <dbReference type="PROSITE-ProRule" id="PRU00169"/>
    </source>
</evidence>
<reference evidence="10 11" key="1">
    <citation type="submission" date="2017-02" db="EMBL/GenBank/DDBJ databases">
        <authorList>
            <person name="Peterson S.W."/>
        </authorList>
    </citation>
    <scope>NUCLEOTIDE SEQUENCE [LARGE SCALE GENOMIC DNA]</scope>
    <source>
        <strain evidence="10 11">ATCC 49788</strain>
    </source>
</reference>
<evidence type="ECO:0000256" key="7">
    <source>
        <dbReference type="PROSITE-ProRule" id="PRU01091"/>
    </source>
</evidence>
<evidence type="ECO:0000256" key="3">
    <source>
        <dbReference type="ARBA" id="ARBA00023015"/>
    </source>
</evidence>
<protein>
    <submittedName>
        <fullName evidence="10">DNA-binding response regulator, OmpR family, contains REC and winged-helix (WHTH) domain</fullName>
    </submittedName>
</protein>
<dbReference type="PANTHER" id="PTHR48111:SF1">
    <property type="entry name" value="TWO-COMPONENT RESPONSE REGULATOR ORR33"/>
    <property type="match status" value="1"/>
</dbReference>
<dbReference type="InterPro" id="IPR039420">
    <property type="entry name" value="WalR-like"/>
</dbReference>
<sequence length="238" mass="26859">MKTGKLVYVIDDEADICKLVANELARYGHQTQTFRTGAQALYALKQQSPDICIIDLGLPDMDGLNLVKQLMNNNSMGIIILSGRNSLTDKVLGLELGADDYISKPFDPRELVARTNSILRRLDKMAAVLHEAPQAQQASFEHWTFQVSTLTLAHEQGHCEVLSAAEAGLLMTLLRAPRQILSREQLMQERDTAFDRCIDVRMSRIRKKLEADPKHPRIIKTVYGIGYMLTTEVVWHSR</sequence>
<dbReference type="STRING" id="92487.SAMN02745130_01972"/>
<dbReference type="Gene3D" id="1.10.10.10">
    <property type="entry name" value="Winged helix-like DNA-binding domain superfamily/Winged helix DNA-binding domain"/>
    <property type="match status" value="1"/>
</dbReference>
<dbReference type="AlphaFoldDB" id="A0A1T4WPQ8"/>
<evidence type="ECO:0000256" key="1">
    <source>
        <dbReference type="ARBA" id="ARBA00022553"/>
    </source>
</evidence>
<evidence type="ECO:0000256" key="5">
    <source>
        <dbReference type="ARBA" id="ARBA00023163"/>
    </source>
</evidence>
<dbReference type="InterPro" id="IPR001789">
    <property type="entry name" value="Sig_transdc_resp-reg_receiver"/>
</dbReference>
<dbReference type="SUPFAM" id="SSF46894">
    <property type="entry name" value="C-terminal effector domain of the bipartite response regulators"/>
    <property type="match status" value="1"/>
</dbReference>